<reference evidence="1" key="1">
    <citation type="submission" date="2021-06" db="EMBL/GenBank/DDBJ databases">
        <authorList>
            <person name="Kallberg Y."/>
            <person name="Tangrot J."/>
            <person name="Rosling A."/>
        </authorList>
    </citation>
    <scope>NUCLEOTIDE SEQUENCE</scope>
    <source>
        <strain evidence="1">FL130A</strain>
    </source>
</reference>
<protein>
    <submittedName>
        <fullName evidence="1">2797_t:CDS:1</fullName>
    </submittedName>
</protein>
<gene>
    <name evidence="1" type="ORF">ALEPTO_LOCUS6328</name>
</gene>
<evidence type="ECO:0000313" key="1">
    <source>
        <dbReference type="EMBL" id="CAG8560467.1"/>
    </source>
</evidence>
<dbReference type="AlphaFoldDB" id="A0A9N9B9P9"/>
<accession>A0A9N9B9P9</accession>
<name>A0A9N9B9P9_9GLOM</name>
<dbReference type="EMBL" id="CAJVPS010002107">
    <property type="protein sequence ID" value="CAG8560467.1"/>
    <property type="molecule type" value="Genomic_DNA"/>
</dbReference>
<evidence type="ECO:0000313" key="2">
    <source>
        <dbReference type="Proteomes" id="UP000789508"/>
    </source>
</evidence>
<organism evidence="1 2">
    <name type="scientific">Ambispora leptoticha</name>
    <dbReference type="NCBI Taxonomy" id="144679"/>
    <lineage>
        <taxon>Eukaryota</taxon>
        <taxon>Fungi</taxon>
        <taxon>Fungi incertae sedis</taxon>
        <taxon>Mucoromycota</taxon>
        <taxon>Glomeromycotina</taxon>
        <taxon>Glomeromycetes</taxon>
        <taxon>Archaeosporales</taxon>
        <taxon>Ambisporaceae</taxon>
        <taxon>Ambispora</taxon>
    </lineage>
</organism>
<sequence>MSLSNIWSDFIEGSDFPIVNEENVLLDLDRSFDSNIPTIEVESVESNLQPNPLTNNEVSQLDQENFRFPDNHHNVLRYFYSVDAITTRLEELHQKEQQNNESIDIWSNFIRGSDLPIVNEENVLLDLDRSFDSDSPIIDIEVIESD</sequence>
<proteinExistence type="predicted"/>
<dbReference type="Proteomes" id="UP000789508">
    <property type="component" value="Unassembled WGS sequence"/>
</dbReference>
<comment type="caution">
    <text evidence="1">The sequence shown here is derived from an EMBL/GenBank/DDBJ whole genome shotgun (WGS) entry which is preliminary data.</text>
</comment>
<keyword evidence="2" id="KW-1185">Reference proteome</keyword>